<keyword evidence="6 9" id="KW-0406">Ion transport</keyword>
<feature type="transmembrane region" description="Helical" evidence="11">
    <location>
        <begin position="166"/>
        <end position="185"/>
    </location>
</feature>
<dbReference type="PRINTS" id="PR01084">
    <property type="entry name" value="NAHEXCHNGR"/>
</dbReference>
<dbReference type="InterPro" id="IPR018422">
    <property type="entry name" value="Cation/H_exchanger_CPA1"/>
</dbReference>
<dbReference type="PANTHER" id="PTHR10110:SF126">
    <property type="entry name" value="NA(+)_H(+) EXCHANGER PROTEIN 7"/>
    <property type="match status" value="1"/>
</dbReference>
<dbReference type="GO" id="GO:0015386">
    <property type="term" value="F:potassium:proton antiporter activity"/>
    <property type="evidence" value="ECO:0007669"/>
    <property type="project" value="TreeGrafter"/>
</dbReference>
<dbReference type="PANTHER" id="PTHR10110">
    <property type="entry name" value="SODIUM/HYDROGEN EXCHANGER"/>
    <property type="match status" value="1"/>
</dbReference>
<keyword evidence="2 9" id="KW-0813">Transport</keyword>
<dbReference type="GO" id="GO:0051453">
    <property type="term" value="P:regulation of intracellular pH"/>
    <property type="evidence" value="ECO:0007669"/>
    <property type="project" value="TreeGrafter"/>
</dbReference>
<evidence type="ECO:0000256" key="2">
    <source>
        <dbReference type="ARBA" id="ARBA00022448"/>
    </source>
</evidence>
<name>A0A8T0FQQ7_ARGBR</name>
<gene>
    <name evidence="13" type="ORF">HNY73_004921</name>
</gene>
<comment type="caution">
    <text evidence="13">The sequence shown here is derived from an EMBL/GenBank/DDBJ whole genome shotgun (WGS) entry which is preliminary data.</text>
</comment>
<feature type="region of interest" description="Disordered" evidence="10">
    <location>
        <begin position="685"/>
        <end position="730"/>
    </location>
</feature>
<keyword evidence="4 11" id="KW-1133">Transmembrane helix</keyword>
<evidence type="ECO:0000256" key="1">
    <source>
        <dbReference type="ARBA" id="ARBA00004141"/>
    </source>
</evidence>
<feature type="compositionally biased region" description="Basic and acidic residues" evidence="10">
    <location>
        <begin position="917"/>
        <end position="931"/>
    </location>
</feature>
<dbReference type="GO" id="GO:0098719">
    <property type="term" value="P:sodium ion import across plasma membrane"/>
    <property type="evidence" value="ECO:0007669"/>
    <property type="project" value="TreeGrafter"/>
</dbReference>
<evidence type="ECO:0000256" key="9">
    <source>
        <dbReference type="RuleBase" id="RU003722"/>
    </source>
</evidence>
<evidence type="ECO:0000256" key="7">
    <source>
        <dbReference type="ARBA" id="ARBA00023136"/>
    </source>
</evidence>
<sequence>MNETGRHRWVPWTPCCRNSARSHVENKALDKQLSGRPSSVVGLADCQRVPPRMNRCLLWILLTSAVCRSFTVAPTYSPNLLKVRRQSSFLADELFRAENVHIPENELEHHQRHMVSAEVKSKEEIFVEETETTVSPPHDHPENHTEHEDHSIHVASWQWDYVRTPFIYTAVVIVAGLCKIGFHHAEFLSSILPESCMLIVLGIIVGTIVHFTHSREMLPQFTPKAFFLFLLPPIVLESSYSLHDRAFFSNLGTIVLYAVVGTILNCFIIGLAMYGLTAYEAVGGIHLHLVECLVFSALISAVDPVAVLAIFQEIGVNKNLYFLVFGESLLNDAVTIVLYMMMVGFSKADYITAEQIGLGFAAFICVSLGGLAIGILMGVITALVTKHTEDVRVVEPLAMLGIAYLSYLLAEMVHFSGIISIIGCGIVQAHYASKNISDKSKTTVKYFTKMVSAVCDTIIFLFLGMVLVDDHHTWHTGFVLSATILCLLVRFATVFFLTFCANKLERTHCINEEEQFIMAYGGLRGAVAFSLVIMLDETEHKNLFITATLFIILFTVFVQGATIKPLVKLLKIRRQATKNTSMFTEVNTKLLDHVMAGVEEVTGDHGGNYWKQLMFYYNNKYLKKWLQCKSTESNLTRVYTKMMLEDHFAHLYGPAAAIEDHKPLLLNKVSVEEVDDILEVLPPVTEEEEQETEQLAEQGQEEGLISQVRRPSAKFDLQDPEESRPLKGKKTGRSLVKFTIGERNSEASAVPKKPPLLKRQTTLAMFAPKPAEDDASRLLQKALLDNPYNKLHHKYNPNLVDDEAQDMAMQLKKRRLRTRRLTLLAMHANEGSAGTPERRLSSEDQAVLANPMVCTAASFFLERAQKRRALSRFSQAGDSSPRTTRLERQSAVATTSNGAASIAEEDEPTVVVTKPSSEVKVETVRSTESEV</sequence>
<comment type="subcellular location">
    <subcellularLocation>
        <location evidence="1">Membrane</location>
        <topology evidence="1">Multi-pass membrane protein</topology>
    </subcellularLocation>
</comment>
<keyword evidence="14" id="KW-1185">Reference proteome</keyword>
<reference evidence="13" key="1">
    <citation type="journal article" date="2020" name="bioRxiv">
        <title>Chromosome-level reference genome of the European wasp spider Argiope bruennichi: a resource for studies on range expansion and evolutionary adaptation.</title>
        <authorList>
            <person name="Sheffer M.M."/>
            <person name="Hoppe A."/>
            <person name="Krehenwinkel H."/>
            <person name="Uhl G."/>
            <person name="Kuss A.W."/>
            <person name="Jensen L."/>
            <person name="Jensen C."/>
            <person name="Gillespie R.G."/>
            <person name="Hoff K.J."/>
            <person name="Prost S."/>
        </authorList>
    </citation>
    <scope>NUCLEOTIDE SEQUENCE</scope>
</reference>
<feature type="transmembrane region" description="Helical" evidence="11">
    <location>
        <begin position="547"/>
        <end position="567"/>
    </location>
</feature>
<feature type="transmembrane region" description="Helical" evidence="11">
    <location>
        <begin position="225"/>
        <end position="242"/>
    </location>
</feature>
<organism evidence="13 14">
    <name type="scientific">Argiope bruennichi</name>
    <name type="common">Wasp spider</name>
    <name type="synonym">Aranea bruennichi</name>
    <dbReference type="NCBI Taxonomy" id="94029"/>
    <lineage>
        <taxon>Eukaryota</taxon>
        <taxon>Metazoa</taxon>
        <taxon>Ecdysozoa</taxon>
        <taxon>Arthropoda</taxon>
        <taxon>Chelicerata</taxon>
        <taxon>Arachnida</taxon>
        <taxon>Araneae</taxon>
        <taxon>Araneomorphae</taxon>
        <taxon>Entelegynae</taxon>
        <taxon>Araneoidea</taxon>
        <taxon>Araneidae</taxon>
        <taxon>Argiope</taxon>
    </lineage>
</organism>
<evidence type="ECO:0000313" key="13">
    <source>
        <dbReference type="EMBL" id="KAF8793441.1"/>
    </source>
</evidence>
<feature type="transmembrane region" description="Helical" evidence="11">
    <location>
        <begin position="289"/>
        <end position="311"/>
    </location>
</feature>
<keyword evidence="9" id="KW-0050">Antiport</keyword>
<evidence type="ECO:0000256" key="5">
    <source>
        <dbReference type="ARBA" id="ARBA00023053"/>
    </source>
</evidence>
<dbReference type="Pfam" id="PF00999">
    <property type="entry name" value="Na_H_Exchanger"/>
    <property type="match status" value="1"/>
</dbReference>
<keyword evidence="8 9" id="KW-0739">Sodium transport</keyword>
<evidence type="ECO:0000256" key="8">
    <source>
        <dbReference type="ARBA" id="ARBA00023201"/>
    </source>
</evidence>
<evidence type="ECO:0000256" key="10">
    <source>
        <dbReference type="SAM" id="MobiDB-lite"/>
    </source>
</evidence>
<dbReference type="AlphaFoldDB" id="A0A8T0FQQ7"/>
<dbReference type="Proteomes" id="UP000807504">
    <property type="component" value="Unassembled WGS sequence"/>
</dbReference>
<feature type="transmembrane region" description="Helical" evidence="11">
    <location>
        <begin position="57"/>
        <end position="76"/>
    </location>
</feature>
<evidence type="ECO:0000256" key="11">
    <source>
        <dbReference type="SAM" id="Phobius"/>
    </source>
</evidence>
<feature type="transmembrane region" description="Helical" evidence="11">
    <location>
        <begin position="254"/>
        <end position="277"/>
    </location>
</feature>
<feature type="transmembrane region" description="Helical" evidence="11">
    <location>
        <begin position="474"/>
        <end position="497"/>
    </location>
</feature>
<feature type="region of interest" description="Disordered" evidence="10">
    <location>
        <begin position="872"/>
        <end position="931"/>
    </location>
</feature>
<feature type="transmembrane region" description="Helical" evidence="11">
    <location>
        <begin position="323"/>
        <end position="345"/>
    </location>
</feature>
<protein>
    <recommendedName>
        <fullName evidence="9">Sodium/hydrogen exchanger</fullName>
    </recommendedName>
</protein>
<feature type="transmembrane region" description="Helical" evidence="11">
    <location>
        <begin position="447"/>
        <end position="468"/>
    </location>
</feature>
<dbReference type="Gene3D" id="6.10.140.1330">
    <property type="match status" value="1"/>
</dbReference>
<dbReference type="GO" id="GO:0005886">
    <property type="term" value="C:plasma membrane"/>
    <property type="evidence" value="ECO:0007669"/>
    <property type="project" value="TreeGrafter"/>
</dbReference>
<accession>A0A8T0FQQ7</accession>
<evidence type="ECO:0000259" key="12">
    <source>
        <dbReference type="Pfam" id="PF00999"/>
    </source>
</evidence>
<feature type="domain" description="Cation/H+ exchanger transmembrane" evidence="12">
    <location>
        <begin position="175"/>
        <end position="568"/>
    </location>
</feature>
<dbReference type="InterPro" id="IPR004709">
    <property type="entry name" value="NaH_exchanger"/>
</dbReference>
<proteinExistence type="inferred from homology"/>
<keyword evidence="7 11" id="KW-0472">Membrane</keyword>
<feature type="transmembrane region" description="Helical" evidence="11">
    <location>
        <begin position="404"/>
        <end position="427"/>
    </location>
</feature>
<feature type="transmembrane region" description="Helical" evidence="11">
    <location>
        <begin position="357"/>
        <end position="384"/>
    </location>
</feature>
<dbReference type="GO" id="GO:0015385">
    <property type="term" value="F:sodium:proton antiporter activity"/>
    <property type="evidence" value="ECO:0007669"/>
    <property type="project" value="InterPro"/>
</dbReference>
<feature type="compositionally biased region" description="Acidic residues" evidence="10">
    <location>
        <begin position="685"/>
        <end position="694"/>
    </location>
</feature>
<keyword evidence="3 9" id="KW-0812">Transmembrane</keyword>
<feature type="compositionally biased region" description="Polar residues" evidence="10">
    <location>
        <begin position="872"/>
        <end position="883"/>
    </location>
</feature>
<dbReference type="NCBIfam" id="TIGR00840">
    <property type="entry name" value="b_cpa1"/>
    <property type="match status" value="1"/>
</dbReference>
<evidence type="ECO:0000256" key="6">
    <source>
        <dbReference type="ARBA" id="ARBA00023065"/>
    </source>
</evidence>
<dbReference type="InterPro" id="IPR006153">
    <property type="entry name" value="Cation/H_exchanger_TM"/>
</dbReference>
<keyword evidence="5" id="KW-0915">Sodium</keyword>
<feature type="transmembrane region" description="Helical" evidence="11">
    <location>
        <begin position="191"/>
        <end position="213"/>
    </location>
</feature>
<dbReference type="EMBL" id="JABXBU010000003">
    <property type="protein sequence ID" value="KAF8793441.1"/>
    <property type="molecule type" value="Genomic_DNA"/>
</dbReference>
<evidence type="ECO:0000313" key="14">
    <source>
        <dbReference type="Proteomes" id="UP000807504"/>
    </source>
</evidence>
<comment type="similarity">
    <text evidence="9">Belongs to the monovalent cation:proton antiporter 1 (CPA1) transporter (TC 2.A.36) family.</text>
</comment>
<evidence type="ECO:0000256" key="4">
    <source>
        <dbReference type="ARBA" id="ARBA00022989"/>
    </source>
</evidence>
<feature type="compositionally biased region" description="Low complexity" evidence="10">
    <location>
        <begin position="695"/>
        <end position="704"/>
    </location>
</feature>
<evidence type="ECO:0000256" key="3">
    <source>
        <dbReference type="ARBA" id="ARBA00022692"/>
    </source>
</evidence>
<reference evidence="13" key="2">
    <citation type="submission" date="2020-06" db="EMBL/GenBank/DDBJ databases">
        <authorList>
            <person name="Sheffer M."/>
        </authorList>
    </citation>
    <scope>NUCLEOTIDE SEQUENCE</scope>
</reference>